<dbReference type="EMBL" id="MLCF01000067">
    <property type="protein sequence ID" value="OIV36956.1"/>
    <property type="molecule type" value="Genomic_DNA"/>
</dbReference>
<organism evidence="1 2">
    <name type="scientific">Mangrovactinospora gilvigrisea</name>
    <dbReference type="NCBI Taxonomy" id="1428644"/>
    <lineage>
        <taxon>Bacteria</taxon>
        <taxon>Bacillati</taxon>
        <taxon>Actinomycetota</taxon>
        <taxon>Actinomycetes</taxon>
        <taxon>Kitasatosporales</taxon>
        <taxon>Streptomycetaceae</taxon>
        <taxon>Mangrovactinospora</taxon>
    </lineage>
</organism>
<evidence type="ECO:0008006" key="3">
    <source>
        <dbReference type="Google" id="ProtNLM"/>
    </source>
</evidence>
<dbReference type="PIRSF" id="PIRSF017393">
    <property type="entry name" value="MTase_SAV2177"/>
    <property type="match status" value="1"/>
</dbReference>
<gene>
    <name evidence="1" type="ORF">BIV57_13260</name>
</gene>
<dbReference type="InterPro" id="IPR029063">
    <property type="entry name" value="SAM-dependent_MTases_sf"/>
</dbReference>
<dbReference type="OrthoDB" id="4134439at2"/>
<dbReference type="SUPFAM" id="SSF53335">
    <property type="entry name" value="S-adenosyl-L-methionine-dependent methyltransferases"/>
    <property type="match status" value="1"/>
</dbReference>
<sequence length="277" mass="30049">MSWPPYDQPAITPTDLHTDRAHPARIYDYVIGGKTHFAADRAAAEKMLQAWPALRSSMRANRAFMHRATRWLVRHGIHQLLDIGTGIPTSPNVHEVAQTLYPKARVVYSDNDPIVLAHARALLRGTPEGRVDYVQADMRLLPELLAAPSVRQTLDLTRPVGVLLLAVLQFVNEQQARDILRGLVQALPPKSYVAVTLPTADSAGAAADRVAGHYTEAGIPVVMRTAAQVADLLTRSGLDIAPPGIKLVHRWNPAPDANTAEADDAVVAMYGGVGLKP</sequence>
<evidence type="ECO:0000313" key="2">
    <source>
        <dbReference type="Proteomes" id="UP000243342"/>
    </source>
</evidence>
<dbReference type="STRING" id="1428644.BIV57_13260"/>
<accession>A0A1J7C5Z5</accession>
<protein>
    <recommendedName>
        <fullName evidence="3">Methyltransferase</fullName>
    </recommendedName>
</protein>
<evidence type="ECO:0000313" key="1">
    <source>
        <dbReference type="EMBL" id="OIV36956.1"/>
    </source>
</evidence>
<dbReference type="Proteomes" id="UP000243342">
    <property type="component" value="Unassembled WGS sequence"/>
</dbReference>
<keyword evidence="2" id="KW-1185">Reference proteome</keyword>
<proteinExistence type="predicted"/>
<dbReference type="RefSeq" id="WP_071657030.1">
    <property type="nucleotide sequence ID" value="NZ_MLCF01000067.1"/>
</dbReference>
<dbReference type="CDD" id="cd02440">
    <property type="entry name" value="AdoMet_MTases"/>
    <property type="match status" value="1"/>
</dbReference>
<comment type="caution">
    <text evidence="1">The sequence shown here is derived from an EMBL/GenBank/DDBJ whole genome shotgun (WGS) entry which is preliminary data.</text>
</comment>
<dbReference type="Gene3D" id="3.40.50.150">
    <property type="entry name" value="Vaccinia Virus protein VP39"/>
    <property type="match status" value="1"/>
</dbReference>
<dbReference type="AlphaFoldDB" id="A0A1J7C5Z5"/>
<reference evidence="1 2" key="1">
    <citation type="submission" date="2016-10" db="EMBL/GenBank/DDBJ databases">
        <title>Genome sequence of Streptomyces gilvigriseus MUSC 26.</title>
        <authorList>
            <person name="Lee L.-H."/>
            <person name="Ser H.-L."/>
        </authorList>
    </citation>
    <scope>NUCLEOTIDE SEQUENCE [LARGE SCALE GENOMIC DNA]</scope>
    <source>
        <strain evidence="1 2">MUSC 26</strain>
    </source>
</reference>
<name>A0A1J7C5Z5_9ACTN</name>
<dbReference type="InterPro" id="IPR006764">
    <property type="entry name" value="SAM_dep_MeTrfase_SAV2177_type"/>
</dbReference>
<dbReference type="Pfam" id="PF04672">
    <property type="entry name" value="Methyltransf_19"/>
    <property type="match status" value="1"/>
</dbReference>